<proteinExistence type="predicted"/>
<evidence type="ECO:0000313" key="5">
    <source>
        <dbReference type="EMBL" id="MXN19219.1"/>
    </source>
</evidence>
<dbReference type="AlphaFoldDB" id="A0A6L7G5P0"/>
<keyword evidence="3" id="KW-0804">Transcription</keyword>
<evidence type="ECO:0000256" key="1">
    <source>
        <dbReference type="ARBA" id="ARBA00023015"/>
    </source>
</evidence>
<dbReference type="Pfam" id="PF07883">
    <property type="entry name" value="Cupin_2"/>
    <property type="match status" value="1"/>
</dbReference>
<dbReference type="SUPFAM" id="SSF51182">
    <property type="entry name" value="RmlC-like cupins"/>
    <property type="match status" value="1"/>
</dbReference>
<dbReference type="CDD" id="cd02209">
    <property type="entry name" value="cupin_XRE_C"/>
    <property type="match status" value="1"/>
</dbReference>
<name>A0A6L7G5P0_9RHOB</name>
<dbReference type="InterPro" id="IPR011051">
    <property type="entry name" value="RmlC_Cupin_sf"/>
</dbReference>
<gene>
    <name evidence="5" type="ORF">GR170_15360</name>
</gene>
<protein>
    <submittedName>
        <fullName evidence="5">Helix-turn-helix domain-containing protein</fullName>
    </submittedName>
</protein>
<dbReference type="InterPro" id="IPR014710">
    <property type="entry name" value="RmlC-like_jellyroll"/>
</dbReference>
<keyword evidence="2" id="KW-0238">DNA-binding</keyword>
<keyword evidence="1" id="KW-0805">Transcription regulation</keyword>
<dbReference type="Pfam" id="PF01381">
    <property type="entry name" value="HTH_3"/>
    <property type="match status" value="1"/>
</dbReference>
<accession>A0A6L7G5P0</accession>
<comment type="caution">
    <text evidence="5">The sequence shown here is derived from an EMBL/GenBank/DDBJ whole genome shotgun (WGS) entry which is preliminary data.</text>
</comment>
<dbReference type="RefSeq" id="WP_160895343.1">
    <property type="nucleotide sequence ID" value="NZ_WUMU01000017.1"/>
</dbReference>
<dbReference type="Gene3D" id="2.60.120.10">
    <property type="entry name" value="Jelly Rolls"/>
    <property type="match status" value="1"/>
</dbReference>
<dbReference type="PROSITE" id="PS50943">
    <property type="entry name" value="HTH_CROC1"/>
    <property type="match status" value="1"/>
</dbReference>
<dbReference type="Proteomes" id="UP000477911">
    <property type="component" value="Unassembled WGS sequence"/>
</dbReference>
<dbReference type="Gene3D" id="1.10.260.40">
    <property type="entry name" value="lambda repressor-like DNA-binding domains"/>
    <property type="match status" value="1"/>
</dbReference>
<dbReference type="InterPro" id="IPR013096">
    <property type="entry name" value="Cupin_2"/>
</dbReference>
<dbReference type="GO" id="GO:0003677">
    <property type="term" value="F:DNA binding"/>
    <property type="evidence" value="ECO:0007669"/>
    <property type="project" value="UniProtKB-KW"/>
</dbReference>
<organism evidence="5 6">
    <name type="scientific">Pseudooceanicola albus</name>
    <dbReference type="NCBI Taxonomy" id="2692189"/>
    <lineage>
        <taxon>Bacteria</taxon>
        <taxon>Pseudomonadati</taxon>
        <taxon>Pseudomonadota</taxon>
        <taxon>Alphaproteobacteria</taxon>
        <taxon>Rhodobacterales</taxon>
        <taxon>Paracoccaceae</taxon>
        <taxon>Pseudooceanicola</taxon>
    </lineage>
</organism>
<sequence>MGEQTIRTNLRAARDRAGWSLQRTAEITGVSKAMLGQIERGESSPTLATLWKLAKGFHLPLSAFIEDMVETTELFSGREDGQRQFPDGALSVRTVFPFDPGLGSETFVITLAPGQIHASGPHDAGVVEDIFVIEGAVEMVHGPALTLCRTGEGLRFRADVAHEYRNAGPGMARFHNTIHYPRTGLLSGG</sequence>
<evidence type="ECO:0000313" key="6">
    <source>
        <dbReference type="Proteomes" id="UP000477911"/>
    </source>
</evidence>
<dbReference type="SUPFAM" id="SSF47413">
    <property type="entry name" value="lambda repressor-like DNA-binding domains"/>
    <property type="match status" value="1"/>
</dbReference>
<dbReference type="InterPro" id="IPR050807">
    <property type="entry name" value="TransReg_Diox_bact_type"/>
</dbReference>
<evidence type="ECO:0000256" key="3">
    <source>
        <dbReference type="ARBA" id="ARBA00023163"/>
    </source>
</evidence>
<evidence type="ECO:0000256" key="2">
    <source>
        <dbReference type="ARBA" id="ARBA00023125"/>
    </source>
</evidence>
<dbReference type="GO" id="GO:0005829">
    <property type="term" value="C:cytosol"/>
    <property type="evidence" value="ECO:0007669"/>
    <property type="project" value="TreeGrafter"/>
</dbReference>
<dbReference type="GO" id="GO:0003700">
    <property type="term" value="F:DNA-binding transcription factor activity"/>
    <property type="evidence" value="ECO:0007669"/>
    <property type="project" value="TreeGrafter"/>
</dbReference>
<dbReference type="InterPro" id="IPR001387">
    <property type="entry name" value="Cro/C1-type_HTH"/>
</dbReference>
<dbReference type="InterPro" id="IPR010982">
    <property type="entry name" value="Lambda_DNA-bd_dom_sf"/>
</dbReference>
<dbReference type="PANTHER" id="PTHR46797">
    <property type="entry name" value="HTH-TYPE TRANSCRIPTIONAL REGULATOR"/>
    <property type="match status" value="1"/>
</dbReference>
<dbReference type="SMART" id="SM00530">
    <property type="entry name" value="HTH_XRE"/>
    <property type="match status" value="1"/>
</dbReference>
<evidence type="ECO:0000259" key="4">
    <source>
        <dbReference type="PROSITE" id="PS50943"/>
    </source>
</evidence>
<dbReference type="PANTHER" id="PTHR46797:SF23">
    <property type="entry name" value="HTH-TYPE TRANSCRIPTIONAL REGULATOR SUTR"/>
    <property type="match status" value="1"/>
</dbReference>
<dbReference type="CDD" id="cd00093">
    <property type="entry name" value="HTH_XRE"/>
    <property type="match status" value="1"/>
</dbReference>
<keyword evidence="6" id="KW-1185">Reference proteome</keyword>
<reference evidence="5 6" key="1">
    <citation type="submission" date="2019-12" db="EMBL/GenBank/DDBJ databases">
        <authorList>
            <person name="Li M."/>
        </authorList>
    </citation>
    <scope>NUCLEOTIDE SEQUENCE [LARGE SCALE GENOMIC DNA]</scope>
    <source>
        <strain evidence="5 6">GBMRC 2024</strain>
    </source>
</reference>
<dbReference type="EMBL" id="WUMU01000017">
    <property type="protein sequence ID" value="MXN19219.1"/>
    <property type="molecule type" value="Genomic_DNA"/>
</dbReference>
<feature type="domain" description="HTH cro/C1-type" evidence="4">
    <location>
        <begin position="10"/>
        <end position="64"/>
    </location>
</feature>